<dbReference type="InterPro" id="IPR029063">
    <property type="entry name" value="SAM-dependent_MTases_sf"/>
</dbReference>
<evidence type="ECO:0000313" key="1">
    <source>
        <dbReference type="EMBL" id="GLH70797.1"/>
    </source>
</evidence>
<gene>
    <name evidence="1" type="ORF">GETHPA_23300</name>
</gene>
<evidence type="ECO:0000313" key="2">
    <source>
        <dbReference type="Proteomes" id="UP001165089"/>
    </source>
</evidence>
<comment type="caution">
    <text evidence="1">The sequence shown here is derived from an EMBL/GenBank/DDBJ whole genome shotgun (WGS) entry which is preliminary data.</text>
</comment>
<sequence>MDGGCGKGKARLTALAHGFPRVRGLDFSAELCAVARRNLEIVARRRGLPGPAEVLPCDATEYVLQPDVRVFDLFNPFDAVVLGAFMDNLVRSLARAPRPNWRIDGYPDHAPDLEARAPFLRPTHRHVRGTPFAVYTGG</sequence>
<dbReference type="SUPFAM" id="SSF53335">
    <property type="entry name" value="S-adenosyl-L-methionine-dependent methyltransferases"/>
    <property type="match status" value="1"/>
</dbReference>
<dbReference type="CDD" id="cd02440">
    <property type="entry name" value="AdoMet_MTases"/>
    <property type="match status" value="1"/>
</dbReference>
<name>A0ABQ5Q7Z8_9BACT</name>
<reference evidence="1 2" key="1">
    <citation type="journal article" date="2023" name="Antonie Van Leeuwenhoek">
        <title>Mesoterricola silvestris gen. nov., sp. nov., Mesoterricola sediminis sp. nov., Geothrix oryzae sp. nov., Geothrix edaphica sp. nov., Geothrix rubra sp. nov., and Geothrix limicola sp. nov., six novel members of Acidobacteriota isolated from soils.</title>
        <authorList>
            <person name="Itoh H."/>
            <person name="Sugisawa Y."/>
            <person name="Mise K."/>
            <person name="Xu Z."/>
            <person name="Kuniyasu M."/>
            <person name="Ushijima N."/>
            <person name="Kawano K."/>
            <person name="Kobayashi E."/>
            <person name="Shiratori Y."/>
            <person name="Masuda Y."/>
            <person name="Senoo K."/>
        </authorList>
    </citation>
    <scope>NUCLEOTIDE SEQUENCE [LARGE SCALE GENOMIC DNA]</scope>
    <source>
        <strain evidence="1 2">Red803</strain>
    </source>
</reference>
<evidence type="ECO:0008006" key="3">
    <source>
        <dbReference type="Google" id="ProtNLM"/>
    </source>
</evidence>
<dbReference type="Proteomes" id="UP001165089">
    <property type="component" value="Unassembled WGS sequence"/>
</dbReference>
<accession>A0ABQ5Q7Z8</accession>
<proteinExistence type="predicted"/>
<protein>
    <recommendedName>
        <fullName evidence="3">Methyltransferase domain-containing protein</fullName>
    </recommendedName>
</protein>
<organism evidence="1 2">
    <name type="scientific">Geothrix rubra</name>
    <dbReference type="NCBI Taxonomy" id="2927977"/>
    <lineage>
        <taxon>Bacteria</taxon>
        <taxon>Pseudomonadati</taxon>
        <taxon>Acidobacteriota</taxon>
        <taxon>Holophagae</taxon>
        <taxon>Holophagales</taxon>
        <taxon>Holophagaceae</taxon>
        <taxon>Geothrix</taxon>
    </lineage>
</organism>
<keyword evidence="2" id="KW-1185">Reference proteome</keyword>
<dbReference type="EMBL" id="BSDD01000004">
    <property type="protein sequence ID" value="GLH70797.1"/>
    <property type="molecule type" value="Genomic_DNA"/>
</dbReference>
<dbReference type="RefSeq" id="WP_285726376.1">
    <property type="nucleotide sequence ID" value="NZ_BSDD01000004.1"/>
</dbReference>
<dbReference type="Gene3D" id="3.40.50.150">
    <property type="entry name" value="Vaccinia Virus protein VP39"/>
    <property type="match status" value="1"/>
</dbReference>